<feature type="transmembrane region" description="Helical" evidence="1">
    <location>
        <begin position="121"/>
        <end position="140"/>
    </location>
</feature>
<protein>
    <submittedName>
        <fullName evidence="2">Uncharacterized protein</fullName>
    </submittedName>
</protein>
<keyword evidence="1" id="KW-0472">Membrane</keyword>
<dbReference type="GeneID" id="85319130"/>
<keyword evidence="1" id="KW-0812">Transmembrane</keyword>
<evidence type="ECO:0000313" key="3">
    <source>
        <dbReference type="Proteomes" id="UP001172101"/>
    </source>
</evidence>
<gene>
    <name evidence="2" type="ORF">B0T26DRAFT_608440</name>
</gene>
<reference evidence="2" key="1">
    <citation type="submission" date="2023-06" db="EMBL/GenBank/DDBJ databases">
        <title>Genome-scale phylogeny and comparative genomics of the fungal order Sordariales.</title>
        <authorList>
            <consortium name="Lawrence Berkeley National Laboratory"/>
            <person name="Hensen N."/>
            <person name="Bonometti L."/>
            <person name="Westerberg I."/>
            <person name="Brannstrom I.O."/>
            <person name="Guillou S."/>
            <person name="Cros-Aarteil S."/>
            <person name="Calhoun S."/>
            <person name="Haridas S."/>
            <person name="Kuo A."/>
            <person name="Mondo S."/>
            <person name="Pangilinan J."/>
            <person name="Riley R."/>
            <person name="LaButti K."/>
            <person name="Andreopoulos B."/>
            <person name="Lipzen A."/>
            <person name="Chen C."/>
            <person name="Yanf M."/>
            <person name="Daum C."/>
            <person name="Ng V."/>
            <person name="Clum A."/>
            <person name="Steindorff A."/>
            <person name="Ohm R."/>
            <person name="Martin F."/>
            <person name="Silar P."/>
            <person name="Natvig D."/>
            <person name="Lalanne C."/>
            <person name="Gautier V."/>
            <person name="Ament-velasquez S.L."/>
            <person name="Kruys A."/>
            <person name="Hutchinson M.I."/>
            <person name="Powell A.J."/>
            <person name="Barry K."/>
            <person name="Miller A.N."/>
            <person name="Grigoriev I.V."/>
            <person name="Debuchy R."/>
            <person name="Gladieux P."/>
            <person name="Thoren M.H."/>
            <person name="Johannesson H."/>
        </authorList>
    </citation>
    <scope>NUCLEOTIDE SEQUENCE</scope>
    <source>
        <strain evidence="2">SMH2392-1A</strain>
    </source>
</reference>
<proteinExistence type="predicted"/>
<dbReference type="AlphaFoldDB" id="A0AA40E555"/>
<dbReference type="RefSeq" id="XP_060300360.1">
    <property type="nucleotide sequence ID" value="XM_060435860.1"/>
</dbReference>
<organism evidence="2 3">
    <name type="scientific">Lasiosphaeria miniovina</name>
    <dbReference type="NCBI Taxonomy" id="1954250"/>
    <lineage>
        <taxon>Eukaryota</taxon>
        <taxon>Fungi</taxon>
        <taxon>Dikarya</taxon>
        <taxon>Ascomycota</taxon>
        <taxon>Pezizomycotina</taxon>
        <taxon>Sordariomycetes</taxon>
        <taxon>Sordariomycetidae</taxon>
        <taxon>Sordariales</taxon>
        <taxon>Lasiosphaeriaceae</taxon>
        <taxon>Lasiosphaeria</taxon>
    </lineage>
</organism>
<dbReference type="Proteomes" id="UP001172101">
    <property type="component" value="Unassembled WGS sequence"/>
</dbReference>
<accession>A0AA40E555</accession>
<feature type="transmembrane region" description="Helical" evidence="1">
    <location>
        <begin position="52"/>
        <end position="73"/>
    </location>
</feature>
<dbReference type="EMBL" id="JAUIRO010000002">
    <property type="protein sequence ID" value="KAK0727505.1"/>
    <property type="molecule type" value="Genomic_DNA"/>
</dbReference>
<feature type="transmembrane region" description="Helical" evidence="1">
    <location>
        <begin position="85"/>
        <end position="109"/>
    </location>
</feature>
<feature type="non-terminal residue" evidence="2">
    <location>
        <position position="1"/>
    </location>
</feature>
<keyword evidence="1" id="KW-1133">Transmembrane helix</keyword>
<feature type="non-terminal residue" evidence="2">
    <location>
        <position position="190"/>
    </location>
</feature>
<name>A0AA40E555_9PEZI</name>
<comment type="caution">
    <text evidence="2">The sequence shown here is derived from an EMBL/GenBank/DDBJ whole genome shotgun (WGS) entry which is preliminary data.</text>
</comment>
<feature type="transmembrane region" description="Helical" evidence="1">
    <location>
        <begin position="160"/>
        <end position="182"/>
    </location>
</feature>
<keyword evidence="3" id="KW-1185">Reference proteome</keyword>
<evidence type="ECO:0000313" key="2">
    <source>
        <dbReference type="EMBL" id="KAK0727505.1"/>
    </source>
</evidence>
<sequence length="190" mass="20656">PARPPPVFNPTVENWLEGLPHSSIRLSSVDLGQWNRDGRRVRAGGRLLTGGIILRVSSLTFAAIVAFIALSILADQNGVFAPNRLVPALVVCPLVVMWNTAELITLGCLRRGEGISPIIHVWVDGALFLGAAITTGFMLVDVVLGIGSRDTFPGAGAREIVGACFLIAVMIIHSFYFFFFICNKIDRRER</sequence>
<evidence type="ECO:0000256" key="1">
    <source>
        <dbReference type="SAM" id="Phobius"/>
    </source>
</evidence>